<evidence type="ECO:0000256" key="2">
    <source>
        <dbReference type="ARBA" id="ARBA00005699"/>
    </source>
</evidence>
<comment type="similarity">
    <text evidence="2">Belongs to the ATPase g subunit family.</text>
</comment>
<comment type="subcellular location">
    <subcellularLocation>
        <location evidence="1">Mitochondrion membrane</location>
    </subcellularLocation>
</comment>
<sequence length="147" mass="16134">MLRQSLASPLRSLYAGSAARTMLRQQVGQQVRMNSTVNTIVAKANGVVSLAKTAADETLYWSKVIAEVAKQVYLKEGLAPPSVETFKSTYLSFSQKFLSKLASPEAVIDSAKSIDRQTVYRYTAYGVQIVGFFSLGEVIGRRKLVGY</sequence>
<dbReference type="RefSeq" id="XP_064765716.1">
    <property type="nucleotide sequence ID" value="XM_064911245.1"/>
</dbReference>
<keyword evidence="5" id="KW-0375">Hydrogen ion transport</keyword>
<evidence type="ECO:0000256" key="6">
    <source>
        <dbReference type="ARBA" id="ARBA00023065"/>
    </source>
</evidence>
<organism evidence="10 11">
    <name type="scientific">Myxozyma melibiosi</name>
    <dbReference type="NCBI Taxonomy" id="54550"/>
    <lineage>
        <taxon>Eukaryota</taxon>
        <taxon>Fungi</taxon>
        <taxon>Dikarya</taxon>
        <taxon>Ascomycota</taxon>
        <taxon>Saccharomycotina</taxon>
        <taxon>Lipomycetes</taxon>
        <taxon>Lipomycetales</taxon>
        <taxon>Lipomycetaceae</taxon>
        <taxon>Myxozyma</taxon>
    </lineage>
</organism>
<keyword evidence="9" id="KW-0066">ATP synthesis</keyword>
<protein>
    <submittedName>
        <fullName evidence="10">Mitochondrial ATP synthase g subunit-domain-containing protein</fullName>
    </submittedName>
</protein>
<proteinExistence type="inferred from homology"/>
<evidence type="ECO:0000313" key="10">
    <source>
        <dbReference type="EMBL" id="KAK7202683.1"/>
    </source>
</evidence>
<keyword evidence="7" id="KW-0496">Mitochondrion</keyword>
<keyword evidence="8" id="KW-0472">Membrane</keyword>
<comment type="caution">
    <text evidence="10">The sequence shown here is derived from an EMBL/GenBank/DDBJ whole genome shotgun (WGS) entry which is preliminary data.</text>
</comment>
<evidence type="ECO:0000256" key="7">
    <source>
        <dbReference type="ARBA" id="ARBA00023128"/>
    </source>
</evidence>
<accession>A0ABR1F0V0</accession>
<dbReference type="Pfam" id="PF04718">
    <property type="entry name" value="ATP-synt_G"/>
    <property type="match status" value="1"/>
</dbReference>
<evidence type="ECO:0000256" key="9">
    <source>
        <dbReference type="ARBA" id="ARBA00023310"/>
    </source>
</evidence>
<gene>
    <name evidence="10" type="ORF">BZA70DRAFT_269968</name>
</gene>
<dbReference type="GeneID" id="90036757"/>
<keyword evidence="3" id="KW-0813">Transport</keyword>
<keyword evidence="6" id="KW-0406">Ion transport</keyword>
<evidence type="ECO:0000256" key="8">
    <source>
        <dbReference type="ARBA" id="ARBA00023136"/>
    </source>
</evidence>
<keyword evidence="11" id="KW-1185">Reference proteome</keyword>
<dbReference type="EMBL" id="JBBJBU010000016">
    <property type="protein sequence ID" value="KAK7202683.1"/>
    <property type="molecule type" value="Genomic_DNA"/>
</dbReference>
<evidence type="ECO:0000256" key="5">
    <source>
        <dbReference type="ARBA" id="ARBA00022781"/>
    </source>
</evidence>
<reference evidence="10 11" key="1">
    <citation type="submission" date="2024-03" db="EMBL/GenBank/DDBJ databases">
        <title>Genome-scale model development and genomic sequencing of the oleaginous clade Lipomyces.</title>
        <authorList>
            <consortium name="Lawrence Berkeley National Laboratory"/>
            <person name="Czajka J.J."/>
            <person name="Han Y."/>
            <person name="Kim J."/>
            <person name="Mondo S.J."/>
            <person name="Hofstad B.A."/>
            <person name="Robles A."/>
            <person name="Haridas S."/>
            <person name="Riley R."/>
            <person name="LaButti K."/>
            <person name="Pangilinan J."/>
            <person name="Andreopoulos W."/>
            <person name="Lipzen A."/>
            <person name="Yan J."/>
            <person name="Wang M."/>
            <person name="Ng V."/>
            <person name="Grigoriev I.V."/>
            <person name="Spatafora J.W."/>
            <person name="Magnuson J.K."/>
            <person name="Baker S.E."/>
            <person name="Pomraning K.R."/>
        </authorList>
    </citation>
    <scope>NUCLEOTIDE SEQUENCE [LARGE SCALE GENOMIC DNA]</scope>
    <source>
        <strain evidence="10 11">Phaff 52-87</strain>
    </source>
</reference>
<evidence type="ECO:0000256" key="3">
    <source>
        <dbReference type="ARBA" id="ARBA00022448"/>
    </source>
</evidence>
<dbReference type="Proteomes" id="UP001498771">
    <property type="component" value="Unassembled WGS sequence"/>
</dbReference>
<evidence type="ECO:0000313" key="11">
    <source>
        <dbReference type="Proteomes" id="UP001498771"/>
    </source>
</evidence>
<evidence type="ECO:0000256" key="1">
    <source>
        <dbReference type="ARBA" id="ARBA00004325"/>
    </source>
</evidence>
<keyword evidence="4" id="KW-0138">CF(0)</keyword>
<dbReference type="InterPro" id="IPR006808">
    <property type="entry name" value="ATP_synth_F0_gsu_mt"/>
</dbReference>
<evidence type="ECO:0000256" key="4">
    <source>
        <dbReference type="ARBA" id="ARBA00022547"/>
    </source>
</evidence>
<name>A0ABR1F0V0_9ASCO</name>